<gene>
    <name evidence="3" type="ORF">ENU14_05355</name>
</gene>
<evidence type="ECO:0000313" key="3">
    <source>
        <dbReference type="EMBL" id="HGM58991.1"/>
    </source>
</evidence>
<proteinExistence type="predicted"/>
<evidence type="ECO:0000259" key="2">
    <source>
        <dbReference type="Pfam" id="PF01970"/>
    </source>
</evidence>
<dbReference type="InterPro" id="IPR002823">
    <property type="entry name" value="DUF112_TM"/>
</dbReference>
<feature type="transmembrane region" description="Helical" evidence="1">
    <location>
        <begin position="297"/>
        <end position="315"/>
    </location>
</feature>
<dbReference type="AlphaFoldDB" id="A0A7C4HEF3"/>
<feature type="transmembrane region" description="Helical" evidence="1">
    <location>
        <begin position="131"/>
        <end position="152"/>
    </location>
</feature>
<accession>A0A7C4HEF3</accession>
<evidence type="ECO:0000256" key="1">
    <source>
        <dbReference type="SAM" id="Phobius"/>
    </source>
</evidence>
<dbReference type="Pfam" id="PF01970">
    <property type="entry name" value="TctA"/>
    <property type="match status" value="1"/>
</dbReference>
<sequence length="443" mass="48640">MIPINPLDVIIWSLMGSALGLILSWMPGFHIVNIMVLITLVYPGLFVGNEYYVPYFALGAVIAFSFMSSISTVYLSVADDSMMLMLFPTQRYLLMGYGHRAVLLYLIGALTAIIFLAIFSLTIATIVMPIVYNLFSPYYLWILIGIVLFLFLSEWPKEGERGETGGKRLFLAWRQIIGGVIVFFASGILGLYVNYSSLIPVERAFARLTPLFIGFFGLSWILRNLLSRVIIPKQITDDVVETHVNAILAGAGSGIIGGGIAAFFPVVTGGMGALIGGHMASTRGDDTFIISQGAARTIYYVGALLLLFNPVSRITRGAVAWLVSGLYSPKTWTEYYYAIFVLVFIGALSFIVTLFMSRLVSKLLSRVNYIHLSIAVAVFLFILTYLVAGLWGIPLMLVATAVGFTALVFNTRLSYCLGALILPVLLSMTGTLNYVLPILGIRW</sequence>
<keyword evidence="1" id="KW-0812">Transmembrane</keyword>
<comment type="caution">
    <text evidence="3">The sequence shown here is derived from an EMBL/GenBank/DDBJ whole genome shotgun (WGS) entry which is preliminary data.</text>
</comment>
<feature type="transmembrane region" description="Helical" evidence="1">
    <location>
        <begin position="55"/>
        <end position="77"/>
    </location>
</feature>
<dbReference type="EMBL" id="DTBJ01000044">
    <property type="protein sequence ID" value="HGM58991.1"/>
    <property type="molecule type" value="Genomic_DNA"/>
</dbReference>
<feature type="transmembrane region" description="Helical" evidence="1">
    <location>
        <begin position="367"/>
        <end position="385"/>
    </location>
</feature>
<feature type="transmembrane region" description="Helical" evidence="1">
    <location>
        <begin position="391"/>
        <end position="409"/>
    </location>
</feature>
<protein>
    <recommendedName>
        <fullName evidence="2">DUF112 domain-containing protein</fullName>
    </recommendedName>
</protein>
<feature type="transmembrane region" description="Helical" evidence="1">
    <location>
        <begin position="97"/>
        <end position="119"/>
    </location>
</feature>
<feature type="transmembrane region" description="Helical" evidence="1">
    <location>
        <begin position="246"/>
        <end position="276"/>
    </location>
</feature>
<feature type="transmembrane region" description="Helical" evidence="1">
    <location>
        <begin position="172"/>
        <end position="193"/>
    </location>
</feature>
<feature type="transmembrane region" description="Helical" evidence="1">
    <location>
        <begin position="7"/>
        <end position="25"/>
    </location>
</feature>
<name>A0A7C4HEF3_STAMA</name>
<feature type="transmembrane region" description="Helical" evidence="1">
    <location>
        <begin position="416"/>
        <end position="436"/>
    </location>
</feature>
<feature type="transmembrane region" description="Helical" evidence="1">
    <location>
        <begin position="31"/>
        <end position="48"/>
    </location>
</feature>
<feature type="domain" description="DUF112" evidence="2">
    <location>
        <begin position="10"/>
        <end position="417"/>
    </location>
</feature>
<feature type="transmembrane region" description="Helical" evidence="1">
    <location>
        <begin position="205"/>
        <end position="226"/>
    </location>
</feature>
<keyword evidence="1" id="KW-0472">Membrane</keyword>
<feature type="transmembrane region" description="Helical" evidence="1">
    <location>
        <begin position="335"/>
        <end position="355"/>
    </location>
</feature>
<keyword evidence="1" id="KW-1133">Transmembrane helix</keyword>
<dbReference type="PANTHER" id="PTHR42204:SF1">
    <property type="entry name" value="INTEGRAL MEMBRANE PROTEIN"/>
    <property type="match status" value="1"/>
</dbReference>
<organism evidence="3">
    <name type="scientific">Staphylothermus marinus</name>
    <dbReference type="NCBI Taxonomy" id="2280"/>
    <lineage>
        <taxon>Archaea</taxon>
        <taxon>Thermoproteota</taxon>
        <taxon>Thermoprotei</taxon>
        <taxon>Desulfurococcales</taxon>
        <taxon>Desulfurococcaceae</taxon>
        <taxon>Staphylothermus</taxon>
    </lineage>
</organism>
<dbReference type="PANTHER" id="PTHR42204">
    <property type="entry name" value="INTEGRAL MEMBRANE PROTEIN"/>
    <property type="match status" value="1"/>
</dbReference>
<reference evidence="3" key="1">
    <citation type="journal article" date="2020" name="mSystems">
        <title>Genome- and Community-Level Interaction Insights into Carbon Utilization and Element Cycling Functions of Hydrothermarchaeota in Hydrothermal Sediment.</title>
        <authorList>
            <person name="Zhou Z."/>
            <person name="Liu Y."/>
            <person name="Xu W."/>
            <person name="Pan J."/>
            <person name="Luo Z.H."/>
            <person name="Li M."/>
        </authorList>
    </citation>
    <scope>NUCLEOTIDE SEQUENCE [LARGE SCALE GENOMIC DNA]</scope>
    <source>
        <strain evidence="3">SpSt-642</strain>
    </source>
</reference>